<organism evidence="1 2">
    <name type="scientific">Methylomonas rapida</name>
    <dbReference type="NCBI Taxonomy" id="2963939"/>
    <lineage>
        <taxon>Bacteria</taxon>
        <taxon>Pseudomonadati</taxon>
        <taxon>Pseudomonadota</taxon>
        <taxon>Gammaproteobacteria</taxon>
        <taxon>Methylococcales</taxon>
        <taxon>Methylococcaceae</taxon>
        <taxon>Methylomonas</taxon>
    </lineage>
</organism>
<accession>A0ABY7GI59</accession>
<reference evidence="1" key="1">
    <citation type="submission" date="2022-11" db="EMBL/GenBank/DDBJ databases">
        <title>Methylomonas rapida sp. nov., Carotenoid-Producing Obligate Methanotrophs with High Growth Characteristics and Biotechnological Potential.</title>
        <authorList>
            <person name="Tikhonova E.N."/>
            <person name="Suleimanov R.Z."/>
            <person name="Miroshnikov K."/>
            <person name="Oshkin I.Y."/>
            <person name="Belova S.E."/>
            <person name="Danilova O.V."/>
            <person name="Ashikhmin A."/>
            <person name="Konopkin A."/>
            <person name="But S.Y."/>
            <person name="Khmelenina V.N."/>
            <person name="Kuznetsov N."/>
            <person name="Pimenov N.V."/>
            <person name="Dedysh S.N."/>
        </authorList>
    </citation>
    <scope>NUCLEOTIDE SEQUENCE</scope>
    <source>
        <strain evidence="1">MP1</strain>
    </source>
</reference>
<evidence type="ECO:0000313" key="1">
    <source>
        <dbReference type="EMBL" id="WAR44922.1"/>
    </source>
</evidence>
<dbReference type="RefSeq" id="WP_255189890.1">
    <property type="nucleotide sequence ID" value="NZ_CP113517.1"/>
</dbReference>
<keyword evidence="2" id="KW-1185">Reference proteome</keyword>
<proteinExistence type="predicted"/>
<evidence type="ECO:0000313" key="2">
    <source>
        <dbReference type="Proteomes" id="UP001162780"/>
    </source>
</evidence>
<protein>
    <submittedName>
        <fullName evidence="1">Uncharacterized protein</fullName>
    </submittedName>
</protein>
<dbReference type="Proteomes" id="UP001162780">
    <property type="component" value="Chromosome"/>
</dbReference>
<gene>
    <name evidence="1" type="ORF">NM686_021695</name>
</gene>
<name>A0ABY7GI59_9GAMM</name>
<sequence>MYEISADVFTQLHIDVARNSTDDFNLFHDSKHWHKIKDNPFQGPITLGFQLESLVEDKISRFRRLANEQDLLVQHGLHFSNYQFAFANAVKAGQLLEVEIKPSQFKSQLAAGLSNRIMVKSDGNLALLGYKKETTEPLYLADADFSGYGDLRQQADRSFLASGYFLKRKFMTTSNAKNFLCGSLRDQSEFFDELQDRVVFPEMFPCALLSSALLEKALKKRHDFEKNPMVYTSHKISIDRRLLAGLKSNDALHILIKPSENSAEHDFGEASATALDYECYGLVDDNAMLFRALISLTPLELIRQSLA</sequence>
<dbReference type="EMBL" id="CP113517">
    <property type="protein sequence ID" value="WAR44922.1"/>
    <property type="molecule type" value="Genomic_DNA"/>
</dbReference>